<evidence type="ECO:0000313" key="3">
    <source>
        <dbReference type="Proteomes" id="UP000177250"/>
    </source>
</evidence>
<sequence>MGKDKKKILGWYDELELAGYEIHLHNIELPKEKSMERVVKRYGNGGQFIDPKYVESIDFLTIKDNYAILNLDRRTKTYGNYNADVPKGQKPKFTGGSEGYDSEGFRVAGRDNIGQRNQSNARGKIREGGTRTEPIKPTKKSEVLPAEKAGFVIPESRGGQKELLRVAVKDTLPPPTVRGGLNFRFSGGIFKYKNKTHSPGDDLSRIKAGFKSPGRFLRDFGRLKLA</sequence>
<comment type="caution">
    <text evidence="2">The sequence shown here is derived from an EMBL/GenBank/DDBJ whole genome shotgun (WGS) entry which is preliminary data.</text>
</comment>
<dbReference type="Proteomes" id="UP000177250">
    <property type="component" value="Unassembled WGS sequence"/>
</dbReference>
<dbReference type="EMBL" id="MHIO01000018">
    <property type="protein sequence ID" value="OGY53848.1"/>
    <property type="molecule type" value="Genomic_DNA"/>
</dbReference>
<feature type="compositionally biased region" description="Basic and acidic residues" evidence="1">
    <location>
        <begin position="124"/>
        <end position="136"/>
    </location>
</feature>
<reference evidence="2 3" key="1">
    <citation type="journal article" date="2016" name="Nat. Commun.">
        <title>Thousands of microbial genomes shed light on interconnected biogeochemical processes in an aquifer system.</title>
        <authorList>
            <person name="Anantharaman K."/>
            <person name="Brown C.T."/>
            <person name="Hug L.A."/>
            <person name="Sharon I."/>
            <person name="Castelle C.J."/>
            <person name="Probst A.J."/>
            <person name="Thomas B.C."/>
            <person name="Singh A."/>
            <person name="Wilkins M.J."/>
            <person name="Karaoz U."/>
            <person name="Brodie E.L."/>
            <person name="Williams K.H."/>
            <person name="Hubbard S.S."/>
            <person name="Banfield J.F."/>
        </authorList>
    </citation>
    <scope>NUCLEOTIDE SEQUENCE [LARGE SCALE GENOMIC DNA]</scope>
</reference>
<accession>A0A1G1YNB9</accession>
<dbReference type="AlphaFoldDB" id="A0A1G1YNB9"/>
<feature type="region of interest" description="Disordered" evidence="1">
    <location>
        <begin position="114"/>
        <end position="136"/>
    </location>
</feature>
<dbReference type="Gene3D" id="3.40.50.300">
    <property type="entry name" value="P-loop containing nucleotide triphosphate hydrolases"/>
    <property type="match status" value="1"/>
</dbReference>
<evidence type="ECO:0000256" key="1">
    <source>
        <dbReference type="SAM" id="MobiDB-lite"/>
    </source>
</evidence>
<organism evidence="2 3">
    <name type="scientific">Candidatus Buchananbacteria bacterium RIFCSPLOWO2_01_FULL_45_31</name>
    <dbReference type="NCBI Taxonomy" id="1797545"/>
    <lineage>
        <taxon>Bacteria</taxon>
        <taxon>Candidatus Buchananiibacteriota</taxon>
    </lineage>
</organism>
<dbReference type="InterPro" id="IPR027417">
    <property type="entry name" value="P-loop_NTPase"/>
</dbReference>
<evidence type="ECO:0000313" key="2">
    <source>
        <dbReference type="EMBL" id="OGY53848.1"/>
    </source>
</evidence>
<name>A0A1G1YNB9_9BACT</name>
<proteinExistence type="predicted"/>
<gene>
    <name evidence="2" type="ORF">A3B15_02120</name>
</gene>
<protein>
    <submittedName>
        <fullName evidence="2">Uncharacterized protein</fullName>
    </submittedName>
</protein>